<dbReference type="InterPro" id="IPR026591">
    <property type="entry name" value="Sirtuin_cat_small_dom_sf"/>
</dbReference>
<dbReference type="CDD" id="cd01412">
    <property type="entry name" value="SIRT5_Af1_CobB"/>
    <property type="match status" value="1"/>
</dbReference>
<dbReference type="Gene3D" id="3.30.1600.10">
    <property type="entry name" value="SIR2/SIRT2 'Small Domain"/>
    <property type="match status" value="1"/>
</dbReference>
<dbReference type="PANTHER" id="PTHR11085:SF10">
    <property type="entry name" value="NAD-DEPENDENT PROTEIN DEACYLASE SIRTUIN-5, MITOCHONDRIAL-RELATED"/>
    <property type="match status" value="1"/>
</dbReference>
<keyword evidence="2" id="KW-0808">Transferase</keyword>
<dbReference type="AlphaFoldDB" id="A0AAV9HNA8"/>
<dbReference type="Proteomes" id="UP001321749">
    <property type="component" value="Unassembled WGS sequence"/>
</dbReference>
<dbReference type="GO" id="GO:0017136">
    <property type="term" value="F:histone deacetylase activity, NAD-dependent"/>
    <property type="evidence" value="ECO:0007669"/>
    <property type="project" value="TreeGrafter"/>
</dbReference>
<feature type="domain" description="Deacetylase sirtuin-type" evidence="5">
    <location>
        <begin position="4"/>
        <end position="314"/>
    </location>
</feature>
<feature type="active site" description="Proton acceptor" evidence="4">
    <location>
        <position position="127"/>
    </location>
</feature>
<feature type="binding site" evidence="4">
    <location>
        <position position="138"/>
    </location>
    <ligand>
        <name>Zn(2+)</name>
        <dbReference type="ChEBI" id="CHEBI:29105"/>
    </ligand>
</feature>
<keyword evidence="3" id="KW-0520">NAD</keyword>
<dbReference type="Gene3D" id="3.40.50.1220">
    <property type="entry name" value="TPP-binding domain"/>
    <property type="match status" value="1"/>
</dbReference>
<keyword evidence="7" id="KW-1185">Reference proteome</keyword>
<sequence>MPPSITSYSSISAFHAKLAQSKRILAVCGAGLSAASGLPTFRGAGGLWRNHDAMTLATPEAFEADPGLVWMFYAYRRHMALKAKPNPAHYALAELARRRPGFMCLSQNVDNLHVRASHPSSQLKLLHGSLFAIKCTECSWTDPNNTLDPFCPSLAPASDDSPSPALLDPKNPLAHVPREELPRCPECKTGLQRPGVVWFGEALDEQMLRDIDEWIAREQVDMVLVVGTSGTVWPAAGFAEQARSGGGKGGKKQGGTTTSVVTVNMELDGGRGYLSKNDFGFEGDAGELLPKLLEPVIGRMVQGGENGEGEVRWEGGDCSA</sequence>
<reference evidence="6" key="2">
    <citation type="submission" date="2023-06" db="EMBL/GenBank/DDBJ databases">
        <authorList>
            <consortium name="Lawrence Berkeley National Laboratory"/>
            <person name="Mondo S.J."/>
            <person name="Hensen N."/>
            <person name="Bonometti L."/>
            <person name="Westerberg I."/>
            <person name="Brannstrom I.O."/>
            <person name="Guillou S."/>
            <person name="Cros-Aarteil S."/>
            <person name="Calhoun S."/>
            <person name="Haridas S."/>
            <person name="Kuo A."/>
            <person name="Pangilinan J."/>
            <person name="Riley R."/>
            <person name="Labutti K."/>
            <person name="Andreopoulos B."/>
            <person name="Lipzen A."/>
            <person name="Chen C."/>
            <person name="Yanf M."/>
            <person name="Daum C."/>
            <person name="Ng V."/>
            <person name="Clum A."/>
            <person name="Steindorff A."/>
            <person name="Ohm R."/>
            <person name="Martin F."/>
            <person name="Silar P."/>
            <person name="Natvig D."/>
            <person name="Lalanne C."/>
            <person name="Gautier V."/>
            <person name="Ament-Velasquez S.L."/>
            <person name="Kruys A."/>
            <person name="Hutchinson M.I."/>
            <person name="Powell A.J."/>
            <person name="Barry K."/>
            <person name="Miller A.N."/>
            <person name="Grigoriev I.V."/>
            <person name="Debuchy R."/>
            <person name="Gladieux P."/>
            <person name="Thoren M.H."/>
            <person name="Johannesson H."/>
        </authorList>
    </citation>
    <scope>NUCLEOTIDE SEQUENCE</scope>
    <source>
        <strain evidence="6">PSN324</strain>
    </source>
</reference>
<evidence type="ECO:0000256" key="1">
    <source>
        <dbReference type="ARBA" id="ARBA00006924"/>
    </source>
</evidence>
<dbReference type="Pfam" id="PF02146">
    <property type="entry name" value="SIR2"/>
    <property type="match status" value="1"/>
</dbReference>
<dbReference type="GO" id="GO:0005634">
    <property type="term" value="C:nucleus"/>
    <property type="evidence" value="ECO:0007669"/>
    <property type="project" value="TreeGrafter"/>
</dbReference>
<dbReference type="InterPro" id="IPR029035">
    <property type="entry name" value="DHS-like_NAD/FAD-binding_dom"/>
</dbReference>
<feature type="binding site" evidence="4">
    <location>
        <position position="135"/>
    </location>
    <ligand>
        <name>Zn(2+)</name>
        <dbReference type="ChEBI" id="CHEBI:29105"/>
    </ligand>
</feature>
<evidence type="ECO:0000259" key="5">
    <source>
        <dbReference type="PROSITE" id="PS50305"/>
    </source>
</evidence>
<dbReference type="EMBL" id="MU864983">
    <property type="protein sequence ID" value="KAK4461813.1"/>
    <property type="molecule type" value="Genomic_DNA"/>
</dbReference>
<evidence type="ECO:0000313" key="6">
    <source>
        <dbReference type="EMBL" id="KAK4461813.1"/>
    </source>
</evidence>
<keyword evidence="4" id="KW-0862">Zinc</keyword>
<keyword evidence="4" id="KW-0479">Metal-binding</keyword>
<evidence type="ECO:0000256" key="2">
    <source>
        <dbReference type="ARBA" id="ARBA00022679"/>
    </source>
</evidence>
<evidence type="ECO:0000256" key="3">
    <source>
        <dbReference type="ARBA" id="ARBA00023027"/>
    </source>
</evidence>
<name>A0AAV9HNA8_9PEZI</name>
<reference evidence="6" key="1">
    <citation type="journal article" date="2023" name="Mol. Phylogenet. Evol.">
        <title>Genome-scale phylogeny and comparative genomics of the fungal order Sordariales.</title>
        <authorList>
            <person name="Hensen N."/>
            <person name="Bonometti L."/>
            <person name="Westerberg I."/>
            <person name="Brannstrom I.O."/>
            <person name="Guillou S."/>
            <person name="Cros-Aarteil S."/>
            <person name="Calhoun S."/>
            <person name="Haridas S."/>
            <person name="Kuo A."/>
            <person name="Mondo S."/>
            <person name="Pangilinan J."/>
            <person name="Riley R."/>
            <person name="LaButti K."/>
            <person name="Andreopoulos B."/>
            <person name="Lipzen A."/>
            <person name="Chen C."/>
            <person name="Yan M."/>
            <person name="Daum C."/>
            <person name="Ng V."/>
            <person name="Clum A."/>
            <person name="Steindorff A."/>
            <person name="Ohm R.A."/>
            <person name="Martin F."/>
            <person name="Silar P."/>
            <person name="Natvig D.O."/>
            <person name="Lalanne C."/>
            <person name="Gautier V."/>
            <person name="Ament-Velasquez S.L."/>
            <person name="Kruys A."/>
            <person name="Hutchinson M.I."/>
            <person name="Powell A.J."/>
            <person name="Barry K."/>
            <person name="Miller A.N."/>
            <person name="Grigoriev I.V."/>
            <person name="Debuchy R."/>
            <person name="Gladieux P."/>
            <person name="Hiltunen Thoren M."/>
            <person name="Johannesson H."/>
        </authorList>
    </citation>
    <scope>NUCLEOTIDE SEQUENCE</scope>
    <source>
        <strain evidence="6">PSN324</strain>
    </source>
</reference>
<comment type="caution">
    <text evidence="6">The sequence shown here is derived from an EMBL/GenBank/DDBJ whole genome shotgun (WGS) entry which is preliminary data.</text>
</comment>
<proteinExistence type="inferred from homology"/>
<dbReference type="SUPFAM" id="SSF52467">
    <property type="entry name" value="DHS-like NAD/FAD-binding domain"/>
    <property type="match status" value="1"/>
</dbReference>
<organism evidence="6 7">
    <name type="scientific">Cladorrhinum samala</name>
    <dbReference type="NCBI Taxonomy" id="585594"/>
    <lineage>
        <taxon>Eukaryota</taxon>
        <taxon>Fungi</taxon>
        <taxon>Dikarya</taxon>
        <taxon>Ascomycota</taxon>
        <taxon>Pezizomycotina</taxon>
        <taxon>Sordariomycetes</taxon>
        <taxon>Sordariomycetidae</taxon>
        <taxon>Sordariales</taxon>
        <taxon>Podosporaceae</taxon>
        <taxon>Cladorrhinum</taxon>
    </lineage>
</organism>
<dbReference type="InterPro" id="IPR026590">
    <property type="entry name" value="Ssirtuin_cat_dom"/>
</dbReference>
<evidence type="ECO:0000256" key="4">
    <source>
        <dbReference type="PROSITE-ProRule" id="PRU00236"/>
    </source>
</evidence>
<dbReference type="PANTHER" id="PTHR11085">
    <property type="entry name" value="NAD-DEPENDENT PROTEIN DEACYLASE SIRTUIN-5, MITOCHONDRIAL-RELATED"/>
    <property type="match status" value="1"/>
</dbReference>
<feature type="binding site" evidence="4">
    <location>
        <position position="187"/>
    </location>
    <ligand>
        <name>Zn(2+)</name>
        <dbReference type="ChEBI" id="CHEBI:29105"/>
    </ligand>
</feature>
<dbReference type="InterPro" id="IPR027546">
    <property type="entry name" value="Sirtuin_class_III"/>
</dbReference>
<dbReference type="InterPro" id="IPR050134">
    <property type="entry name" value="NAD-dep_sirtuin_deacylases"/>
</dbReference>
<dbReference type="PROSITE" id="PS50305">
    <property type="entry name" value="SIRTUIN"/>
    <property type="match status" value="1"/>
</dbReference>
<gene>
    <name evidence="6" type="ORF">QBC42DRAFT_346869</name>
</gene>
<protein>
    <submittedName>
        <fullName evidence="6">NAD-dependent protein deacylase</fullName>
    </submittedName>
</protein>
<dbReference type="GO" id="GO:0036055">
    <property type="term" value="F:protein-succinyllysine desuccinylase activity"/>
    <property type="evidence" value="ECO:0007669"/>
    <property type="project" value="InterPro"/>
</dbReference>
<accession>A0AAV9HNA8</accession>
<dbReference type="GO" id="GO:0070403">
    <property type="term" value="F:NAD+ binding"/>
    <property type="evidence" value="ECO:0007669"/>
    <property type="project" value="InterPro"/>
</dbReference>
<feature type="binding site" evidence="4">
    <location>
        <position position="184"/>
    </location>
    <ligand>
        <name>Zn(2+)</name>
        <dbReference type="ChEBI" id="CHEBI:29105"/>
    </ligand>
</feature>
<dbReference type="GO" id="GO:0046872">
    <property type="term" value="F:metal ion binding"/>
    <property type="evidence" value="ECO:0007669"/>
    <property type="project" value="UniProtKB-KW"/>
</dbReference>
<dbReference type="InterPro" id="IPR003000">
    <property type="entry name" value="Sirtuin"/>
</dbReference>
<dbReference type="GO" id="GO:0036054">
    <property type="term" value="F:protein-malonyllysine demalonylase activity"/>
    <property type="evidence" value="ECO:0007669"/>
    <property type="project" value="InterPro"/>
</dbReference>
<evidence type="ECO:0000313" key="7">
    <source>
        <dbReference type="Proteomes" id="UP001321749"/>
    </source>
</evidence>
<comment type="similarity">
    <text evidence="1">Belongs to the sirtuin family. Class I subfamily.</text>
</comment>